<organism evidence="1 2">
    <name type="scientific">Cytobacillus spartinae</name>
    <dbReference type="NCBI Taxonomy" id="3299023"/>
    <lineage>
        <taxon>Bacteria</taxon>
        <taxon>Bacillati</taxon>
        <taxon>Bacillota</taxon>
        <taxon>Bacilli</taxon>
        <taxon>Bacillales</taxon>
        <taxon>Bacillaceae</taxon>
        <taxon>Cytobacillus</taxon>
    </lineage>
</organism>
<comment type="caution">
    <text evidence="1">The sequence shown here is derived from an EMBL/GenBank/DDBJ whole genome shotgun (WGS) entry which is preliminary data.</text>
</comment>
<proteinExistence type="predicted"/>
<name>A0ABW6K6Y0_9BACI</name>
<reference evidence="1 2" key="1">
    <citation type="submission" date="2024-08" db="EMBL/GenBank/DDBJ databases">
        <title>Two novel Cytobacillus novel species.</title>
        <authorList>
            <person name="Liu G."/>
        </authorList>
    </citation>
    <scope>NUCLEOTIDE SEQUENCE [LARGE SCALE GENOMIC DNA]</scope>
    <source>
        <strain evidence="1 2">FJAT-54145</strain>
    </source>
</reference>
<accession>A0ABW6K6Y0</accession>
<dbReference type="EMBL" id="JBIACK010000001">
    <property type="protein sequence ID" value="MFE8699959.1"/>
    <property type="molecule type" value="Genomic_DNA"/>
</dbReference>
<evidence type="ECO:0000313" key="2">
    <source>
        <dbReference type="Proteomes" id="UP001601059"/>
    </source>
</evidence>
<dbReference type="Proteomes" id="UP001601059">
    <property type="component" value="Unassembled WGS sequence"/>
</dbReference>
<sequence>MAKKRDVAENIKDTAGSAFETMHNALEATENMAMNAVDATKKAVNNLTDDEQNK</sequence>
<dbReference type="RefSeq" id="WP_389358599.1">
    <property type="nucleotide sequence ID" value="NZ_JBIACK010000001.1"/>
</dbReference>
<evidence type="ECO:0000313" key="1">
    <source>
        <dbReference type="EMBL" id="MFE8699959.1"/>
    </source>
</evidence>
<gene>
    <name evidence="1" type="ORF">ACFYKX_04900</name>
</gene>
<protein>
    <submittedName>
        <fullName evidence="1">Uncharacterized protein</fullName>
    </submittedName>
</protein>
<keyword evidence="2" id="KW-1185">Reference proteome</keyword>